<name>A0A8E0I5V2_LACPA</name>
<comment type="caution">
    <text evidence="1">The sequence shown here is derived from an EMBL/GenBank/DDBJ whole genome shotgun (WGS) entry which is preliminary data.</text>
</comment>
<dbReference type="InterPro" id="IPR038226">
    <property type="entry name" value="LMG18311-like_sf"/>
</dbReference>
<proteinExistence type="predicted"/>
<accession>A0A8E0I5V2</accession>
<dbReference type="Pfam" id="PF08860">
    <property type="entry name" value="DUF1827"/>
    <property type="match status" value="1"/>
</dbReference>
<protein>
    <recommendedName>
        <fullName evidence="3">DUF1827 family protein</fullName>
    </recommendedName>
</protein>
<dbReference type="AlphaFoldDB" id="A0A8E0I5V2"/>
<evidence type="ECO:0008006" key="3">
    <source>
        <dbReference type="Google" id="ProtNLM"/>
    </source>
</evidence>
<dbReference type="EMBL" id="ANKW01000009">
    <property type="protein sequence ID" value="EPC20517.1"/>
    <property type="molecule type" value="Genomic_DNA"/>
</dbReference>
<reference evidence="1 2" key="1">
    <citation type="journal article" date="2013" name="PLoS ONE">
        <title>Lactobacillus paracasei comparative genomics: towards species pan-genome definition and exploitation of diversity.</title>
        <authorList>
            <person name="Smokvina T."/>
            <person name="Wels M."/>
            <person name="Polka J."/>
            <person name="Chervaux C."/>
            <person name="Brisse S."/>
            <person name="Boekhorst J."/>
            <person name="van Hylckama Vlieg J.E."/>
            <person name="Siezen R.J."/>
        </authorList>
    </citation>
    <scope>NUCLEOTIDE SEQUENCE [LARGE SCALE GENOMIC DNA]</scope>
    <source>
        <strain evidence="1 2">Lpp122</strain>
    </source>
</reference>
<dbReference type="NCBIfam" id="NF040517">
    <property type="entry name" value="Lacto_Palin_RP2"/>
    <property type="match status" value="1"/>
</dbReference>
<evidence type="ECO:0000313" key="1">
    <source>
        <dbReference type="EMBL" id="EPC20517.1"/>
    </source>
</evidence>
<sequence>MVTTRPSRSRPLTLRFLPRWFTLTHKKRGDLMKLIQNPIRLNASLHKMLPNTMRYLYNRKPVKFFELYTLGSVHVYYVEGFDQVDVVLTHDKRTIKDAEIDFVLEKLLPDTPKADLKIDHAAKSEIEHEVHRKLKVHDVVIIEKA</sequence>
<gene>
    <name evidence="1" type="ORF">Lpp122_0911</name>
</gene>
<organism evidence="1 2">
    <name type="scientific">Lacticaseibacillus paracasei subsp. paracasei Lpp122</name>
    <dbReference type="NCBI Taxonomy" id="1256218"/>
    <lineage>
        <taxon>Bacteria</taxon>
        <taxon>Bacillati</taxon>
        <taxon>Bacillota</taxon>
        <taxon>Bacilli</taxon>
        <taxon>Lactobacillales</taxon>
        <taxon>Lactobacillaceae</taxon>
        <taxon>Lacticaseibacillus</taxon>
    </lineage>
</organism>
<evidence type="ECO:0000313" key="2">
    <source>
        <dbReference type="Proteomes" id="UP000014281"/>
    </source>
</evidence>
<dbReference type="Gene3D" id="3.40.1720.10">
    <property type="entry name" value="Streptococcus thermophilus LMG 18311 protein like"/>
    <property type="match status" value="1"/>
</dbReference>
<dbReference type="InterPro" id="IPR014959">
    <property type="entry name" value="DUF1827"/>
</dbReference>
<dbReference type="Proteomes" id="UP000014281">
    <property type="component" value="Unassembled WGS sequence"/>
</dbReference>